<dbReference type="InterPro" id="IPR051207">
    <property type="entry name" value="ComplexI_NDUFA9_subunit"/>
</dbReference>
<proteinExistence type="predicted"/>
<gene>
    <name evidence="3" type="ORF">DV707_01330</name>
    <name evidence="4" type="ORF">SAMN04488133_1295</name>
</gene>
<dbReference type="KEGG" id="hlm:DV707_01330"/>
<reference evidence="4 5" key="1">
    <citation type="submission" date="2016-10" db="EMBL/GenBank/DDBJ databases">
        <authorList>
            <person name="de Groot N.N."/>
        </authorList>
    </citation>
    <scope>NUCLEOTIDE SEQUENCE [LARGE SCALE GENOMIC DNA]</scope>
    <source>
        <strain evidence="4 5">CGMCC 1.10331</strain>
    </source>
</reference>
<feature type="compositionally biased region" description="Polar residues" evidence="1">
    <location>
        <begin position="356"/>
        <end position="365"/>
    </location>
</feature>
<dbReference type="SUPFAM" id="SSF51735">
    <property type="entry name" value="NAD(P)-binding Rossmann-fold domains"/>
    <property type="match status" value="1"/>
</dbReference>
<dbReference type="GO" id="GO:0044877">
    <property type="term" value="F:protein-containing complex binding"/>
    <property type="evidence" value="ECO:0007669"/>
    <property type="project" value="TreeGrafter"/>
</dbReference>
<evidence type="ECO:0000256" key="1">
    <source>
        <dbReference type="SAM" id="MobiDB-lite"/>
    </source>
</evidence>
<evidence type="ECO:0000313" key="3">
    <source>
        <dbReference type="EMBL" id="QCC46428.1"/>
    </source>
</evidence>
<protein>
    <submittedName>
        <fullName evidence="3">NAD-dependent epimerase/dehydratase family protein</fullName>
    </submittedName>
</protein>
<dbReference type="Proteomes" id="UP000236740">
    <property type="component" value="Unassembled WGS sequence"/>
</dbReference>
<evidence type="ECO:0000313" key="6">
    <source>
        <dbReference type="Proteomes" id="UP000296733"/>
    </source>
</evidence>
<evidence type="ECO:0000313" key="4">
    <source>
        <dbReference type="EMBL" id="SEF99582.1"/>
    </source>
</evidence>
<dbReference type="OrthoDB" id="358920at2157"/>
<feature type="compositionally biased region" description="Low complexity" evidence="1">
    <location>
        <begin position="337"/>
        <end position="353"/>
    </location>
</feature>
<dbReference type="Pfam" id="PF13460">
    <property type="entry name" value="NAD_binding_10"/>
    <property type="match status" value="1"/>
</dbReference>
<sequence length="365" mass="38307">MRVLVTGATGFVGGRLVPALLAAGHDVTALVRDASRYDAPEGVRVVEGDLLDAGSFEAALDVDAAYYLVHSMRAGADFEERDRRAAENFARAAAERGVDRVVYLGGLGEDRDRLSEHLRSRREVERILGEGAYDLTTLRAAILIGDGSASFEMIEQLSSRLPVMVTPRWVETACQPIFVDDAVEYLVGVLDVPETAGETYEIGGPDVLSYREILRRVGEHRGRAPRIVPVPVLSPKLSSMWIGLVTDIPASVARPLIEGLKNPVVVRDHRIESLVAVDLTPFDEAVSQALGGDVATDGGGGRTGDARGGAGGDGGGVRYDGEGAGDEGGAHDPPTRGDGAASSDDGVGADTAGNARLTNAGSPDR</sequence>
<keyword evidence="5" id="KW-1185">Reference proteome</keyword>
<dbReference type="Gene3D" id="3.40.50.720">
    <property type="entry name" value="NAD(P)-binding Rossmann-like Domain"/>
    <property type="match status" value="1"/>
</dbReference>
<dbReference type="EMBL" id="CP031311">
    <property type="protein sequence ID" value="QCC46428.1"/>
    <property type="molecule type" value="Genomic_DNA"/>
</dbReference>
<name>A0A1H5WJB3_9EURY</name>
<dbReference type="EMBL" id="FNVN01000001">
    <property type="protein sequence ID" value="SEF99582.1"/>
    <property type="molecule type" value="Genomic_DNA"/>
</dbReference>
<evidence type="ECO:0000313" key="5">
    <source>
        <dbReference type="Proteomes" id="UP000236740"/>
    </source>
</evidence>
<feature type="compositionally biased region" description="Gly residues" evidence="1">
    <location>
        <begin position="297"/>
        <end position="318"/>
    </location>
</feature>
<organism evidence="4 5">
    <name type="scientific">Halobellus limi</name>
    <dbReference type="NCBI Taxonomy" id="699433"/>
    <lineage>
        <taxon>Archaea</taxon>
        <taxon>Methanobacteriati</taxon>
        <taxon>Methanobacteriota</taxon>
        <taxon>Stenosarchaea group</taxon>
        <taxon>Halobacteria</taxon>
        <taxon>Halobacteriales</taxon>
        <taxon>Haloferacaceae</taxon>
        <taxon>Halobellus</taxon>
    </lineage>
</organism>
<dbReference type="PANTHER" id="PTHR12126">
    <property type="entry name" value="NADH-UBIQUINONE OXIDOREDUCTASE 39 KDA SUBUNIT-RELATED"/>
    <property type="match status" value="1"/>
</dbReference>
<accession>A0A1H5WJB3</accession>
<evidence type="ECO:0000259" key="2">
    <source>
        <dbReference type="Pfam" id="PF13460"/>
    </source>
</evidence>
<feature type="region of interest" description="Disordered" evidence="1">
    <location>
        <begin position="292"/>
        <end position="365"/>
    </location>
</feature>
<dbReference type="PANTHER" id="PTHR12126:SF11">
    <property type="entry name" value="NADH DEHYDROGENASE [UBIQUINONE] 1 ALPHA SUBCOMPLEX SUBUNIT 9, MITOCHONDRIAL"/>
    <property type="match status" value="1"/>
</dbReference>
<dbReference type="InterPro" id="IPR016040">
    <property type="entry name" value="NAD(P)-bd_dom"/>
</dbReference>
<reference evidence="3 6" key="2">
    <citation type="journal article" date="2019" name="Nat. Commun.">
        <title>A new type of DNA phosphorothioation-based antiviral system in archaea.</title>
        <authorList>
            <person name="Xiong L."/>
            <person name="Liu S."/>
            <person name="Chen S."/>
            <person name="Xiao Y."/>
            <person name="Zhu B."/>
            <person name="Gao Y."/>
            <person name="Zhang Y."/>
            <person name="Chen B."/>
            <person name="Luo J."/>
            <person name="Deng Z."/>
            <person name="Chen X."/>
            <person name="Wang L."/>
            <person name="Chen S."/>
        </authorList>
    </citation>
    <scope>NUCLEOTIDE SEQUENCE [LARGE SCALE GENOMIC DNA]</scope>
    <source>
        <strain evidence="3 6">CGMCC 1.10331</strain>
    </source>
</reference>
<dbReference type="AlphaFoldDB" id="A0A1H5WJB3"/>
<dbReference type="InterPro" id="IPR036291">
    <property type="entry name" value="NAD(P)-bd_dom_sf"/>
</dbReference>
<dbReference type="Proteomes" id="UP000296733">
    <property type="component" value="Chromosome"/>
</dbReference>
<feature type="domain" description="NAD(P)-binding" evidence="2">
    <location>
        <begin position="7"/>
        <end position="149"/>
    </location>
</feature>